<evidence type="ECO:0000256" key="1">
    <source>
        <dbReference type="SAM" id="Phobius"/>
    </source>
</evidence>
<dbReference type="Proteomes" id="UP000028864">
    <property type="component" value="Unassembled WGS sequence"/>
</dbReference>
<reference evidence="2" key="1">
    <citation type="submission" date="2014-05" db="EMBL/GenBank/DDBJ databases">
        <authorList>
            <person name="Urmite Genomes"/>
        </authorList>
    </citation>
    <scope>NUCLEOTIDE SEQUENCE</scope>
    <source>
        <strain evidence="2">DSM 44074</strain>
    </source>
</reference>
<keyword evidence="1" id="KW-0472">Membrane</keyword>
<dbReference type="AlphaFoldDB" id="A0AAV2WF40"/>
<evidence type="ECO:0000313" key="2">
    <source>
        <dbReference type="EMBL" id="CDQ42746.1"/>
    </source>
</evidence>
<keyword evidence="1" id="KW-0812">Transmembrane</keyword>
<keyword evidence="1" id="KW-1133">Transmembrane helix</keyword>
<dbReference type="RefSeq" id="WP_030135907.1">
    <property type="nucleotide sequence ID" value="NZ_POTO01000004.1"/>
</dbReference>
<accession>A0AAV2WF40</accession>
<evidence type="ECO:0000313" key="3">
    <source>
        <dbReference type="Proteomes" id="UP000028864"/>
    </source>
</evidence>
<feature type="transmembrane region" description="Helical" evidence="1">
    <location>
        <begin position="12"/>
        <end position="30"/>
    </location>
</feature>
<gene>
    <name evidence="2" type="ORF">BN1047_00603</name>
</gene>
<proteinExistence type="predicted"/>
<name>A0AAV2WF40_MYCNE</name>
<dbReference type="EMBL" id="LK021337">
    <property type="protein sequence ID" value="CDQ42746.1"/>
    <property type="molecule type" value="Genomic_DNA"/>
</dbReference>
<reference evidence="2" key="2">
    <citation type="submission" date="2015-09" db="EMBL/GenBank/DDBJ databases">
        <title>Draft genome sequence of Mycobacterium neoaurum DSM 44074.</title>
        <authorList>
            <person name="Croce O."/>
            <person name="Robert C."/>
            <person name="Raoult D."/>
            <person name="Drancourt M."/>
        </authorList>
    </citation>
    <scope>NUCLEOTIDE SEQUENCE</scope>
    <source>
        <strain evidence="2">DSM 44074</strain>
    </source>
</reference>
<organism evidence="2 3">
    <name type="scientific">Mycolicibacterium neoaurum</name>
    <name type="common">Mycobacterium neoaurum</name>
    <dbReference type="NCBI Taxonomy" id="1795"/>
    <lineage>
        <taxon>Bacteria</taxon>
        <taxon>Bacillati</taxon>
        <taxon>Actinomycetota</taxon>
        <taxon>Actinomycetes</taxon>
        <taxon>Mycobacteriales</taxon>
        <taxon>Mycobacteriaceae</taxon>
        <taxon>Mycolicibacterium</taxon>
    </lineage>
</organism>
<sequence length="159" mass="17546">MGWYRAHARAFWAAIVVMLVVLVAVASWLWHSSNSDGLSLGGYGSDKQEEWAARLVAGLNTHEAEKVPVLRPNGELTSEQRSSIKAVMPASACMYQLVGVEDRGEQRQQDVPGLSTPVSTYRFNAKVDELCEGEAPRARQFGVVAIADMGYWEPFLFAE</sequence>
<protein>
    <submittedName>
        <fullName evidence="2">Uncharacterized protein</fullName>
    </submittedName>
</protein>